<dbReference type="STRING" id="50718.SU60_08900"/>
<dbReference type="InterPro" id="IPR013096">
    <property type="entry name" value="Cupin_2"/>
</dbReference>
<dbReference type="Proteomes" id="UP000031977">
    <property type="component" value="Unassembled WGS sequence"/>
</dbReference>
<dbReference type="OrthoDB" id="9798585at2"/>
<comment type="caution">
    <text evidence="2">The sequence shown here is derived from an EMBL/GenBank/DDBJ whole genome shotgun (WGS) entry which is preliminary data.</text>
</comment>
<dbReference type="AlphaFoldDB" id="A0A0C3DIT1"/>
<dbReference type="Pfam" id="PF07883">
    <property type="entry name" value="Cupin_2"/>
    <property type="match status" value="1"/>
</dbReference>
<dbReference type="InterPro" id="IPR011051">
    <property type="entry name" value="RmlC_Cupin_sf"/>
</dbReference>
<protein>
    <submittedName>
        <fullName evidence="2">Cupin</fullName>
    </submittedName>
</protein>
<feature type="domain" description="Cupin type-2" evidence="1">
    <location>
        <begin position="44"/>
        <end position="101"/>
    </location>
</feature>
<evidence type="ECO:0000313" key="3">
    <source>
        <dbReference type="Proteomes" id="UP000031977"/>
    </source>
</evidence>
<keyword evidence="3" id="KW-1185">Reference proteome</keyword>
<name>A0A0C3DIT1_9VIBR</name>
<evidence type="ECO:0000259" key="1">
    <source>
        <dbReference type="Pfam" id="PF07883"/>
    </source>
</evidence>
<organism evidence="2 3">
    <name type="scientific">Vibrio mytili</name>
    <dbReference type="NCBI Taxonomy" id="50718"/>
    <lineage>
        <taxon>Bacteria</taxon>
        <taxon>Pseudomonadati</taxon>
        <taxon>Pseudomonadota</taxon>
        <taxon>Gammaproteobacteria</taxon>
        <taxon>Vibrionales</taxon>
        <taxon>Vibrionaceae</taxon>
        <taxon>Vibrio</taxon>
    </lineage>
</organism>
<dbReference type="Gene3D" id="2.60.120.10">
    <property type="entry name" value="Jelly Rolls"/>
    <property type="match status" value="1"/>
</dbReference>
<dbReference type="RefSeq" id="WP_041155233.1">
    <property type="nucleotide sequence ID" value="NZ_CBCRVP010000041.1"/>
</dbReference>
<proteinExistence type="predicted"/>
<dbReference type="SUPFAM" id="SSF51182">
    <property type="entry name" value="RmlC-like cupins"/>
    <property type="match status" value="1"/>
</dbReference>
<gene>
    <name evidence="2" type="ORF">SU60_08900</name>
</gene>
<accession>A0A0C3DIT1</accession>
<dbReference type="InterPro" id="IPR014710">
    <property type="entry name" value="RmlC-like_jellyroll"/>
</dbReference>
<evidence type="ECO:0000313" key="2">
    <source>
        <dbReference type="EMBL" id="KIN11314.1"/>
    </source>
</evidence>
<sequence>MNLYKDLPHDLGKEMFDELLNYQTLRIERIVSRGHVSPEEGWYDQEEHEWVVIIQGAGEIEFKNGPVKRLEAGDHINIPAHTKHRVNWTTPDKETIWLAVFYQ</sequence>
<dbReference type="CDD" id="cd06981">
    <property type="entry name" value="cupin_reut_a1446"/>
    <property type="match status" value="1"/>
</dbReference>
<dbReference type="EMBL" id="JXOK01000026">
    <property type="protein sequence ID" value="KIN11314.1"/>
    <property type="molecule type" value="Genomic_DNA"/>
</dbReference>
<reference evidence="2 3" key="1">
    <citation type="submission" date="2015-01" db="EMBL/GenBank/DDBJ databases">
        <title>Draft genome of Vibrio mytili type strain CAIM 528.</title>
        <authorList>
            <person name="Gonzalez-Castillo A."/>
            <person name="Gomez-Gil B."/>
            <person name="Enciso-Ibarra J."/>
        </authorList>
    </citation>
    <scope>NUCLEOTIDE SEQUENCE [LARGE SCALE GENOMIC DNA]</scope>
    <source>
        <strain evidence="2 3">CAIM 528</strain>
    </source>
</reference>